<reference evidence="2 3" key="1">
    <citation type="submission" date="2020-01" db="EMBL/GenBank/DDBJ databases">
        <title>A novel Bacillus sp. from Pasinler.</title>
        <authorList>
            <person name="Adiguzel A."/>
            <person name="Ay H."/>
            <person name="Baltaci M.O."/>
        </authorList>
    </citation>
    <scope>NUCLEOTIDE SEQUENCE [LARGE SCALE GENOMIC DNA]</scope>
    <source>
        <strain evidence="2 3">P1</strain>
    </source>
</reference>
<protein>
    <submittedName>
        <fullName evidence="2">IS3 family transposase</fullName>
    </submittedName>
</protein>
<dbReference type="EMBL" id="JAACYS010000064">
    <property type="protein sequence ID" value="NCU18508.1"/>
    <property type="molecule type" value="Genomic_DNA"/>
</dbReference>
<sequence length="64" mass="7487">MTRVIAGFNVCRPDIYGQRKIKKELEKQGKIVSLRRIGRMMKEQGLVSKYTVAQYKPRLVFICI</sequence>
<evidence type="ECO:0000259" key="1">
    <source>
        <dbReference type="Pfam" id="PF13276"/>
    </source>
</evidence>
<keyword evidence="3" id="KW-1185">Reference proteome</keyword>
<evidence type="ECO:0000313" key="2">
    <source>
        <dbReference type="EMBL" id="NCU18508.1"/>
    </source>
</evidence>
<evidence type="ECO:0000313" key="3">
    <source>
        <dbReference type="Proteomes" id="UP000743899"/>
    </source>
</evidence>
<feature type="domain" description="HTH-like" evidence="1">
    <location>
        <begin position="15"/>
        <end position="51"/>
    </location>
</feature>
<gene>
    <name evidence="2" type="ORF">GW534_12375</name>
</gene>
<accession>A0ABX0A4Y8</accession>
<name>A0ABX0A4Y8_9BACI</name>
<organism evidence="2 3">
    <name type="scientific">Pallidibacillus pasinlerensis</name>
    <dbReference type="NCBI Taxonomy" id="2703818"/>
    <lineage>
        <taxon>Bacteria</taxon>
        <taxon>Bacillati</taxon>
        <taxon>Bacillota</taxon>
        <taxon>Bacilli</taxon>
        <taxon>Bacillales</taxon>
        <taxon>Bacillaceae</taxon>
        <taxon>Pallidibacillus</taxon>
    </lineage>
</organism>
<dbReference type="Pfam" id="PF13276">
    <property type="entry name" value="HTH_21"/>
    <property type="match status" value="1"/>
</dbReference>
<proteinExistence type="predicted"/>
<comment type="caution">
    <text evidence="2">The sequence shown here is derived from an EMBL/GenBank/DDBJ whole genome shotgun (WGS) entry which is preliminary data.</text>
</comment>
<dbReference type="InterPro" id="IPR025948">
    <property type="entry name" value="HTH-like_dom"/>
</dbReference>
<dbReference type="Proteomes" id="UP000743899">
    <property type="component" value="Unassembled WGS sequence"/>
</dbReference>